<evidence type="ECO:0000313" key="2">
    <source>
        <dbReference type="Proteomes" id="UP001056035"/>
    </source>
</evidence>
<gene>
    <name evidence="1" type="ORF">NBH00_23705</name>
</gene>
<proteinExistence type="predicted"/>
<dbReference type="Proteomes" id="UP001056035">
    <property type="component" value="Chromosome"/>
</dbReference>
<evidence type="ECO:0008006" key="3">
    <source>
        <dbReference type="Google" id="ProtNLM"/>
    </source>
</evidence>
<protein>
    <recommendedName>
        <fullName evidence="3">Radical SAM domain-containing protein</fullName>
    </recommendedName>
</protein>
<dbReference type="EMBL" id="CP098502">
    <property type="protein sequence ID" value="UTI64331.1"/>
    <property type="molecule type" value="Genomic_DNA"/>
</dbReference>
<dbReference type="RefSeq" id="WP_254571037.1">
    <property type="nucleotide sequence ID" value="NZ_CP098502.1"/>
</dbReference>
<sequence length="465" mass="51928">MRPSITALLRRASEQWQRTRPVHPDTDAALKRRWHDLPDAARTDAQLLGRRTVGCEGTHGVFPRCNLACTPCYHAKEAQRVRTDGDHTVAQVDAQMGYLRSVRGTGQHAQLIGGEVSLLSAEDHARTLEVMRAHGRKPISMTHGDFDYHYLQSLALRPDGGRRFASLRMAGHFDSLMLGRRAVPRPQGEGELHGERRRFVAMFERLAAEHSVAFDLAHNMTVTPGNVGEVAEVTRAVMGMGYGMASFQPAAHVGNPARWREDYRPLDIDAVWEQIEAGAGTQLPWAHLQMGDPRCNRSAYGLIADGRWFAWLEDRDARDLRARDLFLAAFGGTDFDRPPVVRTAAILRVASRHPAIVPAAAGWALRFTRRVGLRRLLRGRPRAMTFVVHAFMDADVVRPAWEAMQRGEVAEDPETRAAQERLQACSYVMAHPQENRTVPACVQHSVLDPEENTELLQLLPMHAGA</sequence>
<accession>A0ABY5DRN8</accession>
<name>A0ABY5DRN8_9ACTN</name>
<reference evidence="1 2" key="1">
    <citation type="submission" date="2022-06" db="EMBL/GenBank/DDBJ databases">
        <title>Paraconexibacter antarcticus.</title>
        <authorList>
            <person name="Kim C.S."/>
        </authorList>
    </citation>
    <scope>NUCLEOTIDE SEQUENCE [LARGE SCALE GENOMIC DNA]</scope>
    <source>
        <strain evidence="1 2">02-257</strain>
    </source>
</reference>
<organism evidence="1 2">
    <name type="scientific">Paraconexibacter antarcticus</name>
    <dbReference type="NCBI Taxonomy" id="2949664"/>
    <lineage>
        <taxon>Bacteria</taxon>
        <taxon>Bacillati</taxon>
        <taxon>Actinomycetota</taxon>
        <taxon>Thermoleophilia</taxon>
        <taxon>Solirubrobacterales</taxon>
        <taxon>Paraconexibacteraceae</taxon>
        <taxon>Paraconexibacter</taxon>
    </lineage>
</organism>
<keyword evidence="2" id="KW-1185">Reference proteome</keyword>
<evidence type="ECO:0000313" key="1">
    <source>
        <dbReference type="EMBL" id="UTI64331.1"/>
    </source>
</evidence>